<dbReference type="EMBL" id="JAARSH010000016">
    <property type="protein sequence ID" value="MBC1617922.1"/>
    <property type="molecule type" value="Genomic_DNA"/>
</dbReference>
<evidence type="ECO:0000313" key="1">
    <source>
        <dbReference type="EMBL" id="MBC1403122.1"/>
    </source>
</evidence>
<sequence>MAAITIKGIPENTLATIRDLSKDAKMTQNKYLIALLNNHAISPEVGRVESNYQELLQLVIHELQYSRQTIEALMKMLGEDA</sequence>
<dbReference type="RefSeq" id="WP_185371561.1">
    <property type="nucleotide sequence ID" value="NZ_JAAROS010000011.1"/>
</dbReference>
<proteinExistence type="predicted"/>
<dbReference type="Proteomes" id="UP000574104">
    <property type="component" value="Unassembled WGS sequence"/>
</dbReference>
<dbReference type="EMBL" id="JAARPT010000013">
    <property type="protein sequence ID" value="MBC1403122.1"/>
    <property type="molecule type" value="Genomic_DNA"/>
</dbReference>
<protein>
    <submittedName>
        <fullName evidence="1">Uncharacterized protein</fullName>
    </submittedName>
</protein>
<reference evidence="3 4" key="1">
    <citation type="submission" date="2020-03" db="EMBL/GenBank/DDBJ databases">
        <title>Soil Listeria distribution.</title>
        <authorList>
            <person name="Liao J."/>
            <person name="Wiedmann M."/>
        </authorList>
    </citation>
    <scope>NUCLEOTIDE SEQUENCE [LARGE SCALE GENOMIC DNA]</scope>
    <source>
        <strain evidence="2 4">FSL L7-1299</strain>
        <strain evidence="1 3">FSL L7-1658</strain>
    </source>
</reference>
<evidence type="ECO:0000313" key="3">
    <source>
        <dbReference type="Proteomes" id="UP000544413"/>
    </source>
</evidence>
<evidence type="ECO:0000313" key="4">
    <source>
        <dbReference type="Proteomes" id="UP000574104"/>
    </source>
</evidence>
<gene>
    <name evidence="1" type="ORF">HB836_16130</name>
    <name evidence="2" type="ORF">HB904_17225</name>
</gene>
<dbReference type="AlphaFoldDB" id="A0A841XQR0"/>
<dbReference type="Proteomes" id="UP000544413">
    <property type="component" value="Unassembled WGS sequence"/>
</dbReference>
<accession>A0A841XQR0</accession>
<comment type="caution">
    <text evidence="1">The sequence shown here is derived from an EMBL/GenBank/DDBJ whole genome shotgun (WGS) entry which is preliminary data.</text>
</comment>
<evidence type="ECO:0000313" key="2">
    <source>
        <dbReference type="EMBL" id="MBC1617922.1"/>
    </source>
</evidence>
<name>A0A841XQR0_9LIST</name>
<organism evidence="1 3">
    <name type="scientific">Listeria booriae</name>
    <dbReference type="NCBI Taxonomy" id="1552123"/>
    <lineage>
        <taxon>Bacteria</taxon>
        <taxon>Bacillati</taxon>
        <taxon>Bacillota</taxon>
        <taxon>Bacilli</taxon>
        <taxon>Bacillales</taxon>
        <taxon>Listeriaceae</taxon>
        <taxon>Listeria</taxon>
    </lineage>
</organism>